<name>A0A3N9THJ4_9VIBR</name>
<accession>A0A3N9THJ4</accession>
<proteinExistence type="predicted"/>
<dbReference type="Pfam" id="PF20434">
    <property type="entry name" value="BD-FAE"/>
    <property type="match status" value="1"/>
</dbReference>
<dbReference type="InterPro" id="IPR050300">
    <property type="entry name" value="GDXG_lipolytic_enzyme"/>
</dbReference>
<dbReference type="Proteomes" id="UP000281112">
    <property type="component" value="Unassembled WGS sequence"/>
</dbReference>
<evidence type="ECO:0000313" key="3">
    <source>
        <dbReference type="EMBL" id="RQW63500.1"/>
    </source>
</evidence>
<sequence>MADGFTTYQYGTEESQCVDLYRPDSAKTCKGLICLIHGGYWRYPHSKEQMNAIANSLRDDGYYVWNIEYRRVRERDGGWPNTFEDVVAAVNFISQLSLPIPLNVQIVGHSAGGHLALWLGYQQKFLKVRLDRIYALAPVVDLVASHRAQLGEDAVGQLLKTTPEQDLSRYQSFSPIDLLPNNVPQIVIHGDSDEYVDVAETHKYMEKARNLKCDVRYTEIRQGMHLDFLDPHTQSTLSLFNFLKEA</sequence>
<feature type="domain" description="BD-FAE-like" evidence="2">
    <location>
        <begin position="19"/>
        <end position="205"/>
    </location>
</feature>
<evidence type="ECO:0000256" key="1">
    <source>
        <dbReference type="ARBA" id="ARBA00022801"/>
    </source>
</evidence>
<evidence type="ECO:0000259" key="2">
    <source>
        <dbReference type="Pfam" id="PF20434"/>
    </source>
</evidence>
<dbReference type="OrthoDB" id="9771666at2"/>
<keyword evidence="4" id="KW-1185">Reference proteome</keyword>
<dbReference type="InterPro" id="IPR029058">
    <property type="entry name" value="AB_hydrolase_fold"/>
</dbReference>
<dbReference type="SUPFAM" id="SSF53474">
    <property type="entry name" value="alpha/beta-Hydrolases"/>
    <property type="match status" value="1"/>
</dbReference>
<evidence type="ECO:0000313" key="4">
    <source>
        <dbReference type="Proteomes" id="UP000281112"/>
    </source>
</evidence>
<comment type="caution">
    <text evidence="3">The sequence shown here is derived from an EMBL/GenBank/DDBJ whole genome shotgun (WGS) entry which is preliminary data.</text>
</comment>
<dbReference type="EMBL" id="RJVQ01000003">
    <property type="protein sequence ID" value="RQW63500.1"/>
    <property type="molecule type" value="Genomic_DNA"/>
</dbReference>
<protein>
    <submittedName>
        <fullName evidence="3">Alpha/beta hydrolase</fullName>
    </submittedName>
</protein>
<dbReference type="PANTHER" id="PTHR48081">
    <property type="entry name" value="AB HYDROLASE SUPERFAMILY PROTEIN C4A8.06C"/>
    <property type="match status" value="1"/>
</dbReference>
<organism evidence="3 4">
    <name type="scientific">Vibrio viridaestus</name>
    <dbReference type="NCBI Taxonomy" id="2487322"/>
    <lineage>
        <taxon>Bacteria</taxon>
        <taxon>Pseudomonadati</taxon>
        <taxon>Pseudomonadota</taxon>
        <taxon>Gammaproteobacteria</taxon>
        <taxon>Vibrionales</taxon>
        <taxon>Vibrionaceae</taxon>
        <taxon>Vibrio</taxon>
    </lineage>
</organism>
<dbReference type="RefSeq" id="WP_124936963.1">
    <property type="nucleotide sequence ID" value="NZ_RJVQ01000003.1"/>
</dbReference>
<keyword evidence="1 3" id="KW-0378">Hydrolase</keyword>
<dbReference type="AlphaFoldDB" id="A0A3N9THJ4"/>
<gene>
    <name evidence="3" type="ORF">EES38_09645</name>
</gene>
<dbReference type="Gene3D" id="3.40.50.1820">
    <property type="entry name" value="alpha/beta hydrolase"/>
    <property type="match status" value="1"/>
</dbReference>
<dbReference type="GO" id="GO:0016787">
    <property type="term" value="F:hydrolase activity"/>
    <property type="evidence" value="ECO:0007669"/>
    <property type="project" value="UniProtKB-KW"/>
</dbReference>
<reference evidence="3 4" key="1">
    <citation type="submission" date="2018-11" db="EMBL/GenBank/DDBJ databases">
        <title>Vibrio LJC006 sp. nov., isolated from seawater during the bloom of the enteromorpha.</title>
        <authorList>
            <person name="Liang J."/>
        </authorList>
    </citation>
    <scope>NUCLEOTIDE SEQUENCE [LARGE SCALE GENOMIC DNA]</scope>
    <source>
        <strain evidence="3 4">LJC006</strain>
    </source>
</reference>
<dbReference type="InterPro" id="IPR049492">
    <property type="entry name" value="BD-FAE-like_dom"/>
</dbReference>